<evidence type="ECO:0000313" key="2">
    <source>
        <dbReference type="EMBL" id="MFD2598599.1"/>
    </source>
</evidence>
<proteinExistence type="predicted"/>
<evidence type="ECO:0000313" key="3">
    <source>
        <dbReference type="Proteomes" id="UP001597393"/>
    </source>
</evidence>
<sequence length="141" mass="16218">MERKFFIKTLGVSLATGSIISSCAAQDEKKENSPLEIGGESVIVHSVYFWLREDLTEEEQKEFPQFFEALKKVPGISAYRVGKPAPTTKRDVVDNSFSYHWLAFFENMDDINTYEKHPDHLAAAEKYSSYWTRVEVRDSLT</sequence>
<feature type="domain" description="Stress-response A/B barrel" evidence="1">
    <location>
        <begin position="43"/>
        <end position="139"/>
    </location>
</feature>
<dbReference type="PROSITE" id="PS51502">
    <property type="entry name" value="S_R_A_B_BARREL"/>
    <property type="match status" value="1"/>
</dbReference>
<dbReference type="PROSITE" id="PS51257">
    <property type="entry name" value="PROKAR_LIPOPROTEIN"/>
    <property type="match status" value="1"/>
</dbReference>
<dbReference type="Pfam" id="PF07876">
    <property type="entry name" value="Dabb"/>
    <property type="match status" value="1"/>
</dbReference>
<protein>
    <submittedName>
        <fullName evidence="2">Dabb family protein</fullName>
    </submittedName>
</protein>
<evidence type="ECO:0000259" key="1">
    <source>
        <dbReference type="PROSITE" id="PS51502"/>
    </source>
</evidence>
<dbReference type="Proteomes" id="UP001597393">
    <property type="component" value="Unassembled WGS sequence"/>
</dbReference>
<dbReference type="InterPro" id="IPR013097">
    <property type="entry name" value="Dabb"/>
</dbReference>
<gene>
    <name evidence="2" type="ORF">ACFSQ3_06505</name>
</gene>
<name>A0ABW5NHI4_9SPHI</name>
<reference evidence="3" key="1">
    <citation type="journal article" date="2019" name="Int. J. Syst. Evol. Microbiol.">
        <title>The Global Catalogue of Microorganisms (GCM) 10K type strain sequencing project: providing services to taxonomists for standard genome sequencing and annotation.</title>
        <authorList>
            <consortium name="The Broad Institute Genomics Platform"/>
            <consortium name="The Broad Institute Genome Sequencing Center for Infectious Disease"/>
            <person name="Wu L."/>
            <person name="Ma J."/>
        </authorList>
    </citation>
    <scope>NUCLEOTIDE SEQUENCE [LARGE SCALE GENOMIC DNA]</scope>
    <source>
        <strain evidence="3">KCTC 42248</strain>
    </source>
</reference>
<dbReference type="EMBL" id="JBHUMA010000006">
    <property type="protein sequence ID" value="MFD2598599.1"/>
    <property type="molecule type" value="Genomic_DNA"/>
</dbReference>
<dbReference type="InterPro" id="IPR011008">
    <property type="entry name" value="Dimeric_a/b-barrel"/>
</dbReference>
<organism evidence="2 3">
    <name type="scientific">Sphingobacterium corticis</name>
    <dbReference type="NCBI Taxonomy" id="1812823"/>
    <lineage>
        <taxon>Bacteria</taxon>
        <taxon>Pseudomonadati</taxon>
        <taxon>Bacteroidota</taxon>
        <taxon>Sphingobacteriia</taxon>
        <taxon>Sphingobacteriales</taxon>
        <taxon>Sphingobacteriaceae</taxon>
        <taxon>Sphingobacterium</taxon>
    </lineage>
</organism>
<dbReference type="SUPFAM" id="SSF54909">
    <property type="entry name" value="Dimeric alpha+beta barrel"/>
    <property type="match status" value="1"/>
</dbReference>
<dbReference type="SMART" id="SM00886">
    <property type="entry name" value="Dabb"/>
    <property type="match status" value="1"/>
</dbReference>
<dbReference type="RefSeq" id="WP_380868631.1">
    <property type="nucleotide sequence ID" value="NZ_JBHUMA010000006.1"/>
</dbReference>
<dbReference type="Gene3D" id="3.30.70.100">
    <property type="match status" value="1"/>
</dbReference>
<keyword evidence="3" id="KW-1185">Reference proteome</keyword>
<accession>A0ABW5NHI4</accession>
<comment type="caution">
    <text evidence="2">The sequence shown here is derived from an EMBL/GenBank/DDBJ whole genome shotgun (WGS) entry which is preliminary data.</text>
</comment>